<feature type="region of interest" description="Disordered" evidence="1">
    <location>
        <begin position="199"/>
        <end position="222"/>
    </location>
</feature>
<evidence type="ECO:0000256" key="1">
    <source>
        <dbReference type="SAM" id="MobiDB-lite"/>
    </source>
</evidence>
<sequence>MRSSKMLDQDFAFSDAPPQIAVQRLFELSEAELRETVNACARAYLSESPLHPKGAGGSMAWMEGTKVIRSVMIPKGWKIENPGNQPRVVSPDGKHAITVICGDEHTGNPTRTPMTRNKKGRQTSQGVSYNVKQTELFPVSREELQRYAPHGDQTLWILLFYVDKAAGEVRYELSRPINMSETEKVDDWEPRFIMPSLKLGDNIDPQGPEPSSDIDIPVIPRS</sequence>
<dbReference type="AlphaFoldDB" id="B0KGA8"/>
<dbReference type="HOGENOM" id="CLU_107959_0_0_6"/>
<gene>
    <name evidence="2" type="ordered locus">PputGB1_1624</name>
</gene>
<proteinExistence type="predicted"/>
<organism evidence="2 3">
    <name type="scientific">Pseudomonas putida (strain GB-1)</name>
    <dbReference type="NCBI Taxonomy" id="76869"/>
    <lineage>
        <taxon>Bacteria</taxon>
        <taxon>Pseudomonadati</taxon>
        <taxon>Pseudomonadota</taxon>
        <taxon>Gammaproteobacteria</taxon>
        <taxon>Pseudomonadales</taxon>
        <taxon>Pseudomonadaceae</taxon>
        <taxon>Pseudomonas</taxon>
    </lineage>
</organism>
<dbReference type="KEGG" id="ppg:PputGB1_1624"/>
<evidence type="ECO:0000313" key="2">
    <source>
        <dbReference type="EMBL" id="ABY97529.1"/>
    </source>
</evidence>
<accession>B0KGA8</accession>
<feature type="region of interest" description="Disordered" evidence="1">
    <location>
        <begin position="102"/>
        <end position="127"/>
    </location>
</feature>
<name>B0KGA8_PSEPG</name>
<dbReference type="EMBL" id="CP000926">
    <property type="protein sequence ID" value="ABY97529.1"/>
    <property type="molecule type" value="Genomic_DNA"/>
</dbReference>
<dbReference type="Proteomes" id="UP000002157">
    <property type="component" value="Chromosome"/>
</dbReference>
<reference evidence="2 3" key="1">
    <citation type="submission" date="2008-01" db="EMBL/GenBank/DDBJ databases">
        <title>Complete sequence of Pseudomonas putida GB-1.</title>
        <authorList>
            <consortium name="US DOE Joint Genome Institute"/>
            <person name="Copeland A."/>
            <person name="Lucas S."/>
            <person name="Lapidus A."/>
            <person name="Barry K."/>
            <person name="Glavina del Rio T."/>
            <person name="Dalin E."/>
            <person name="Tice H."/>
            <person name="Pitluck S."/>
            <person name="Bruce D."/>
            <person name="Goodwin L."/>
            <person name="Chertkov O."/>
            <person name="Brettin T."/>
            <person name="Detter J.C."/>
            <person name="Han C."/>
            <person name="Kuske C.R."/>
            <person name="Schmutz J."/>
            <person name="Larimer F."/>
            <person name="Land M."/>
            <person name="Hauser L."/>
            <person name="Kyrpides N."/>
            <person name="Kim E."/>
            <person name="McCarthy J.K."/>
            <person name="Richardson P."/>
        </authorList>
    </citation>
    <scope>NUCLEOTIDE SEQUENCE [LARGE SCALE GENOMIC DNA]</scope>
    <source>
        <strain evidence="2 3">GB-1</strain>
    </source>
</reference>
<dbReference type="eggNOG" id="ENOG5032WTW">
    <property type="taxonomic scope" value="Bacteria"/>
</dbReference>
<evidence type="ECO:0000313" key="3">
    <source>
        <dbReference type="Proteomes" id="UP000002157"/>
    </source>
</evidence>
<protein>
    <submittedName>
        <fullName evidence="2">Uncharacterized protein</fullName>
    </submittedName>
</protein>